<evidence type="ECO:0000313" key="8">
    <source>
        <dbReference type="EMBL" id="EKT63036.1"/>
    </source>
</evidence>
<feature type="transmembrane region" description="Helical" evidence="6">
    <location>
        <begin position="339"/>
        <end position="361"/>
    </location>
</feature>
<evidence type="ECO:0000313" key="9">
    <source>
        <dbReference type="Proteomes" id="UP000009336"/>
    </source>
</evidence>
<dbReference type="PATRIC" id="fig|1141662.3.peg.1247"/>
<dbReference type="Proteomes" id="UP000009336">
    <property type="component" value="Unassembled WGS sequence"/>
</dbReference>
<feature type="transmembrane region" description="Helical" evidence="6">
    <location>
        <begin position="249"/>
        <end position="268"/>
    </location>
</feature>
<evidence type="ECO:0000256" key="6">
    <source>
        <dbReference type="SAM" id="Phobius"/>
    </source>
</evidence>
<feature type="transmembrane region" description="Helical" evidence="6">
    <location>
        <begin position="172"/>
        <end position="194"/>
    </location>
</feature>
<dbReference type="InterPro" id="IPR036259">
    <property type="entry name" value="MFS_trans_sf"/>
</dbReference>
<keyword evidence="3 6" id="KW-0812">Transmembrane</keyword>
<feature type="transmembrane region" description="Helical" evidence="6">
    <location>
        <begin position="12"/>
        <end position="33"/>
    </location>
</feature>
<dbReference type="PROSITE" id="PS00217">
    <property type="entry name" value="SUGAR_TRANSPORT_2"/>
    <property type="match status" value="1"/>
</dbReference>
<dbReference type="RefSeq" id="WP_008911262.1">
    <property type="nucleotide sequence ID" value="NZ_KB233222.1"/>
</dbReference>
<evidence type="ECO:0000256" key="2">
    <source>
        <dbReference type="ARBA" id="ARBA00022475"/>
    </source>
</evidence>
<dbReference type="InterPro" id="IPR011701">
    <property type="entry name" value="MFS"/>
</dbReference>
<dbReference type="OrthoDB" id="9788453at2"/>
<dbReference type="eggNOG" id="COG2814">
    <property type="taxonomic scope" value="Bacteria"/>
</dbReference>
<protein>
    <submittedName>
        <fullName evidence="8">Efflux protein</fullName>
    </submittedName>
</protein>
<accession>K8WSW4</accession>
<dbReference type="HOGENOM" id="CLU_001265_61_2_6"/>
<feature type="transmembrane region" description="Helical" evidence="6">
    <location>
        <begin position="108"/>
        <end position="133"/>
    </location>
</feature>
<keyword evidence="9" id="KW-1185">Reference proteome</keyword>
<feature type="transmembrane region" description="Helical" evidence="6">
    <location>
        <begin position="53"/>
        <end position="76"/>
    </location>
</feature>
<dbReference type="Pfam" id="PF07690">
    <property type="entry name" value="MFS_1"/>
    <property type="match status" value="1"/>
</dbReference>
<reference evidence="8 9" key="1">
    <citation type="journal article" date="2012" name="BMC Genomics">
        <title>Comparative genomics of bacteria in the genus Providencia isolated from wild Drosophila melanogaster.</title>
        <authorList>
            <person name="Galac M.R."/>
            <person name="Lazzaro B.P."/>
        </authorList>
    </citation>
    <scope>NUCLEOTIDE SEQUENCE [LARGE SCALE GENOMIC DNA]</scope>
    <source>
        <strain evidence="8 9">DSM 19968</strain>
    </source>
</reference>
<evidence type="ECO:0000256" key="3">
    <source>
        <dbReference type="ARBA" id="ARBA00022692"/>
    </source>
</evidence>
<keyword evidence="5 6" id="KW-0472">Membrane</keyword>
<dbReference type="InterPro" id="IPR050189">
    <property type="entry name" value="MFS_Efflux_Transporters"/>
</dbReference>
<feature type="transmembrane region" description="Helical" evidence="6">
    <location>
        <begin position="303"/>
        <end position="327"/>
    </location>
</feature>
<organism evidence="8 9">
    <name type="scientific">Providencia burhodogranariea DSM 19968</name>
    <dbReference type="NCBI Taxonomy" id="1141662"/>
    <lineage>
        <taxon>Bacteria</taxon>
        <taxon>Pseudomonadati</taxon>
        <taxon>Pseudomonadota</taxon>
        <taxon>Gammaproteobacteria</taxon>
        <taxon>Enterobacterales</taxon>
        <taxon>Morganellaceae</taxon>
        <taxon>Providencia</taxon>
    </lineage>
</organism>
<evidence type="ECO:0000256" key="1">
    <source>
        <dbReference type="ARBA" id="ARBA00004651"/>
    </source>
</evidence>
<dbReference type="CDD" id="cd17324">
    <property type="entry name" value="MFS_NepI_like"/>
    <property type="match status" value="1"/>
</dbReference>
<feature type="transmembrane region" description="Helical" evidence="6">
    <location>
        <begin position="214"/>
        <end position="237"/>
    </location>
</feature>
<dbReference type="EMBL" id="AKKL01000016">
    <property type="protein sequence ID" value="EKT63036.1"/>
    <property type="molecule type" value="Genomic_DNA"/>
</dbReference>
<gene>
    <name evidence="8" type="ORF">OOA_06151</name>
</gene>
<keyword evidence="2" id="KW-1003">Cell membrane</keyword>
<evidence type="ECO:0000256" key="5">
    <source>
        <dbReference type="ARBA" id="ARBA00023136"/>
    </source>
</evidence>
<dbReference type="AlphaFoldDB" id="K8WSW4"/>
<feature type="transmembrane region" description="Helical" evidence="6">
    <location>
        <begin position="140"/>
        <end position="160"/>
    </location>
</feature>
<dbReference type="GO" id="GO:0022857">
    <property type="term" value="F:transmembrane transporter activity"/>
    <property type="evidence" value="ECO:0007669"/>
    <property type="project" value="InterPro"/>
</dbReference>
<comment type="subcellular location">
    <subcellularLocation>
        <location evidence="1">Cell membrane</location>
        <topology evidence="1">Multi-pass membrane protein</topology>
    </subcellularLocation>
</comment>
<proteinExistence type="predicted"/>
<dbReference type="Gene3D" id="1.20.1250.20">
    <property type="entry name" value="MFS general substrate transporter like domains"/>
    <property type="match status" value="2"/>
</dbReference>
<feature type="transmembrane region" description="Helical" evidence="6">
    <location>
        <begin position="367"/>
        <end position="385"/>
    </location>
</feature>
<dbReference type="GO" id="GO:0005886">
    <property type="term" value="C:plasma membrane"/>
    <property type="evidence" value="ECO:0007669"/>
    <property type="project" value="UniProtKB-SubCell"/>
</dbReference>
<feature type="transmembrane region" description="Helical" evidence="6">
    <location>
        <begin position="83"/>
        <end position="102"/>
    </location>
</feature>
<dbReference type="PANTHER" id="PTHR43124">
    <property type="entry name" value="PURINE EFFLUX PUMP PBUE"/>
    <property type="match status" value="1"/>
</dbReference>
<evidence type="ECO:0000256" key="4">
    <source>
        <dbReference type="ARBA" id="ARBA00022989"/>
    </source>
</evidence>
<evidence type="ECO:0000259" key="7">
    <source>
        <dbReference type="PROSITE" id="PS50850"/>
    </source>
</evidence>
<keyword evidence="4 6" id="KW-1133">Transmembrane helix</keyword>
<name>K8WSW4_9GAMM</name>
<feature type="transmembrane region" description="Helical" evidence="6">
    <location>
        <begin position="275"/>
        <end position="297"/>
    </location>
</feature>
<dbReference type="InterPro" id="IPR005829">
    <property type="entry name" value="Sugar_transporter_CS"/>
</dbReference>
<dbReference type="PANTHER" id="PTHR43124:SF8">
    <property type="entry name" value="INNER MEMBRANE TRANSPORT PROTEIN YDHP"/>
    <property type="match status" value="1"/>
</dbReference>
<dbReference type="PROSITE" id="PS50850">
    <property type="entry name" value="MFS"/>
    <property type="match status" value="1"/>
</dbReference>
<feature type="domain" description="Major facilitator superfamily (MFS) profile" evidence="7">
    <location>
        <begin position="17"/>
        <end position="391"/>
    </location>
</feature>
<dbReference type="SUPFAM" id="SSF103473">
    <property type="entry name" value="MFS general substrate transporter"/>
    <property type="match status" value="1"/>
</dbReference>
<dbReference type="InterPro" id="IPR020846">
    <property type="entry name" value="MFS_dom"/>
</dbReference>
<comment type="caution">
    <text evidence="8">The sequence shown here is derived from an EMBL/GenBank/DDBJ whole genome shotgun (WGS) entry which is preliminary data.</text>
</comment>
<sequence>MQLKSVSTNNKTTIPFSIYILAFGIFAIVTSEFQVAGMLPVMAQDLSVSIAQIGYLVSIYALGMAVGGPLLAIFLLHKPPKTALLILFAIFIVGEALGALAPQYLTLIIARLITGAASGAFFGIALAICIELVAEIHRGWAIAIVLSGIMLGTIIGLPMANLIGTHLGWRESFWAVCVLSLFASGLCGWFIPNIEKQAVLSLSDELTSLKQSRIWWVFATSLLIIGATFSAFTYFTPILKQLTGFSDNAVTLLLIMYGVATLIGNTVVGKFAERYTIKIIFIGLFSLSCFLLLFALFPSSKLITLLAIFGIGLVGVTMNPAMVTRVIRTANGRPVINTLHSSVITLGIVTGSFFGGLGISYDFGLTAPLWVGLIMAILGLTTLLIEYPQPKTKLASLKN</sequence>